<dbReference type="HOGENOM" id="CLU_1750807_0_0_1"/>
<feature type="region of interest" description="Disordered" evidence="1">
    <location>
        <begin position="130"/>
        <end position="149"/>
    </location>
</feature>
<dbReference type="EMBL" id="KN824279">
    <property type="protein sequence ID" value="KIM32872.1"/>
    <property type="molecule type" value="Genomic_DNA"/>
</dbReference>
<name>A0A0C2XVF4_SERVB</name>
<dbReference type="AlphaFoldDB" id="A0A0C2XVF4"/>
<gene>
    <name evidence="2" type="ORF">M408DRAFT_14479</name>
</gene>
<dbReference type="Proteomes" id="UP000054097">
    <property type="component" value="Unassembled WGS sequence"/>
</dbReference>
<sequence>MHLPGTKHTSTEISEPMDARRIDDQPQPQALYNAGETNPGAVMDGDHGRRTHGLVHPHPDPNHVYQEGGNHPPGANEVHDPTRGVEAGQRPMNASTTLPGDPNVVVVEQKLPFKEQVKAYSKIHRGTLLRDHEQKETGKKILAGEIPPQ</sequence>
<keyword evidence="3" id="KW-1185">Reference proteome</keyword>
<organism evidence="2 3">
    <name type="scientific">Serendipita vermifera MAFF 305830</name>
    <dbReference type="NCBI Taxonomy" id="933852"/>
    <lineage>
        <taxon>Eukaryota</taxon>
        <taxon>Fungi</taxon>
        <taxon>Dikarya</taxon>
        <taxon>Basidiomycota</taxon>
        <taxon>Agaricomycotina</taxon>
        <taxon>Agaricomycetes</taxon>
        <taxon>Sebacinales</taxon>
        <taxon>Serendipitaceae</taxon>
        <taxon>Serendipita</taxon>
    </lineage>
</organism>
<evidence type="ECO:0000313" key="2">
    <source>
        <dbReference type="EMBL" id="KIM32872.1"/>
    </source>
</evidence>
<protein>
    <submittedName>
        <fullName evidence="2">Uncharacterized protein</fullName>
    </submittedName>
</protein>
<dbReference type="OrthoDB" id="3361009at2759"/>
<feature type="region of interest" description="Disordered" evidence="1">
    <location>
        <begin position="1"/>
        <end position="101"/>
    </location>
</feature>
<proteinExistence type="predicted"/>
<feature type="compositionally biased region" description="Basic and acidic residues" evidence="1">
    <location>
        <begin position="130"/>
        <end position="139"/>
    </location>
</feature>
<evidence type="ECO:0000256" key="1">
    <source>
        <dbReference type="SAM" id="MobiDB-lite"/>
    </source>
</evidence>
<reference evidence="3" key="2">
    <citation type="submission" date="2015-01" db="EMBL/GenBank/DDBJ databases">
        <title>Evolutionary Origins and Diversification of the Mycorrhizal Mutualists.</title>
        <authorList>
            <consortium name="DOE Joint Genome Institute"/>
            <consortium name="Mycorrhizal Genomics Consortium"/>
            <person name="Kohler A."/>
            <person name="Kuo A."/>
            <person name="Nagy L.G."/>
            <person name="Floudas D."/>
            <person name="Copeland A."/>
            <person name="Barry K.W."/>
            <person name="Cichocki N."/>
            <person name="Veneault-Fourrey C."/>
            <person name="LaButti K."/>
            <person name="Lindquist E.A."/>
            <person name="Lipzen A."/>
            <person name="Lundell T."/>
            <person name="Morin E."/>
            <person name="Murat C."/>
            <person name="Riley R."/>
            <person name="Ohm R."/>
            <person name="Sun H."/>
            <person name="Tunlid A."/>
            <person name="Henrissat B."/>
            <person name="Grigoriev I.V."/>
            <person name="Hibbett D.S."/>
            <person name="Martin F."/>
        </authorList>
    </citation>
    <scope>NUCLEOTIDE SEQUENCE [LARGE SCALE GENOMIC DNA]</scope>
    <source>
        <strain evidence="3">MAFF 305830</strain>
    </source>
</reference>
<reference evidence="2 3" key="1">
    <citation type="submission" date="2014-04" db="EMBL/GenBank/DDBJ databases">
        <authorList>
            <consortium name="DOE Joint Genome Institute"/>
            <person name="Kuo A."/>
            <person name="Zuccaro A."/>
            <person name="Kohler A."/>
            <person name="Nagy L.G."/>
            <person name="Floudas D."/>
            <person name="Copeland A."/>
            <person name="Barry K.W."/>
            <person name="Cichocki N."/>
            <person name="Veneault-Fourrey C."/>
            <person name="LaButti K."/>
            <person name="Lindquist E.A."/>
            <person name="Lipzen A."/>
            <person name="Lundell T."/>
            <person name="Morin E."/>
            <person name="Murat C."/>
            <person name="Sun H."/>
            <person name="Tunlid A."/>
            <person name="Henrissat B."/>
            <person name="Grigoriev I.V."/>
            <person name="Hibbett D.S."/>
            <person name="Martin F."/>
            <person name="Nordberg H.P."/>
            <person name="Cantor M.N."/>
            <person name="Hua S.X."/>
        </authorList>
    </citation>
    <scope>NUCLEOTIDE SEQUENCE [LARGE SCALE GENOMIC DNA]</scope>
    <source>
        <strain evidence="2 3">MAFF 305830</strain>
    </source>
</reference>
<accession>A0A0C2XVF4</accession>
<evidence type="ECO:0000313" key="3">
    <source>
        <dbReference type="Proteomes" id="UP000054097"/>
    </source>
</evidence>